<gene>
    <name evidence="1" type="ORF">HPB50_019108</name>
</gene>
<reference evidence="1" key="1">
    <citation type="submission" date="2020-05" db="EMBL/GenBank/DDBJ databases">
        <title>Large-scale comparative analyses of tick genomes elucidate their genetic diversity and vector capacities.</title>
        <authorList>
            <person name="Jia N."/>
            <person name="Wang J."/>
            <person name="Shi W."/>
            <person name="Du L."/>
            <person name="Sun Y."/>
            <person name="Zhan W."/>
            <person name="Jiang J."/>
            <person name="Wang Q."/>
            <person name="Zhang B."/>
            <person name="Ji P."/>
            <person name="Sakyi L.B."/>
            <person name="Cui X."/>
            <person name="Yuan T."/>
            <person name="Jiang B."/>
            <person name="Yang W."/>
            <person name="Lam T.T.-Y."/>
            <person name="Chang Q."/>
            <person name="Ding S."/>
            <person name="Wang X."/>
            <person name="Zhu J."/>
            <person name="Ruan X."/>
            <person name="Zhao L."/>
            <person name="Wei J."/>
            <person name="Que T."/>
            <person name="Du C."/>
            <person name="Cheng J."/>
            <person name="Dai P."/>
            <person name="Han X."/>
            <person name="Huang E."/>
            <person name="Gao Y."/>
            <person name="Liu J."/>
            <person name="Shao H."/>
            <person name="Ye R."/>
            <person name="Li L."/>
            <person name="Wei W."/>
            <person name="Wang X."/>
            <person name="Wang C."/>
            <person name="Yang T."/>
            <person name="Huo Q."/>
            <person name="Li W."/>
            <person name="Guo W."/>
            <person name="Chen H."/>
            <person name="Zhou L."/>
            <person name="Ni X."/>
            <person name="Tian J."/>
            <person name="Zhou Y."/>
            <person name="Sheng Y."/>
            <person name="Liu T."/>
            <person name="Pan Y."/>
            <person name="Xia L."/>
            <person name="Li J."/>
            <person name="Zhao F."/>
            <person name="Cao W."/>
        </authorList>
    </citation>
    <scope>NUCLEOTIDE SEQUENCE</scope>
    <source>
        <strain evidence="1">Hyas-2018</strain>
    </source>
</reference>
<dbReference type="EMBL" id="CM023483">
    <property type="protein sequence ID" value="KAH6936547.1"/>
    <property type="molecule type" value="Genomic_DNA"/>
</dbReference>
<evidence type="ECO:0000313" key="1">
    <source>
        <dbReference type="EMBL" id="KAH6936547.1"/>
    </source>
</evidence>
<name>A0ACB7STV0_HYAAI</name>
<dbReference type="Proteomes" id="UP000821845">
    <property type="component" value="Chromosome 3"/>
</dbReference>
<keyword evidence="2" id="KW-1185">Reference proteome</keyword>
<proteinExistence type="predicted"/>
<evidence type="ECO:0000313" key="2">
    <source>
        <dbReference type="Proteomes" id="UP000821845"/>
    </source>
</evidence>
<protein>
    <submittedName>
        <fullName evidence="1">Uncharacterized protein</fullName>
    </submittedName>
</protein>
<sequence length="355" mass="39143">MAAPSKVDERGGDGIELTKELRDPYVVFYDEDVLAPVPNVQPLSSLEEFAEKYMRDKKAMVEAETAPPVQQEVQEDESSEQRGGRLRRGQRTMVSVLERSTFGGMHTKGPLSILFRAVRDRLRVKIWTRSHTRVRSILTAFVRAYDRHINLALADVDEVLLLPPAPSLPSATAEDQDDDGDDDRRRTCTAADAGTTSLSGWDGSTFPDAQYSARPFEHLVQQEEQEEMVPSACEPAVLPLPAWATPSGSTRMIPEEEAPSSSDCPTASATDSCESSEARPRRAKPRRTAACIPLERLDVQPAPERTTPAAPKKRPARTGRVRRRAAAPTLAPLSRHVNQLFVRGENVVSVALMPV</sequence>
<comment type="caution">
    <text evidence="1">The sequence shown here is derived from an EMBL/GenBank/DDBJ whole genome shotgun (WGS) entry which is preliminary data.</text>
</comment>
<accession>A0ACB7STV0</accession>
<organism evidence="1 2">
    <name type="scientific">Hyalomma asiaticum</name>
    <name type="common">Tick</name>
    <dbReference type="NCBI Taxonomy" id="266040"/>
    <lineage>
        <taxon>Eukaryota</taxon>
        <taxon>Metazoa</taxon>
        <taxon>Ecdysozoa</taxon>
        <taxon>Arthropoda</taxon>
        <taxon>Chelicerata</taxon>
        <taxon>Arachnida</taxon>
        <taxon>Acari</taxon>
        <taxon>Parasitiformes</taxon>
        <taxon>Ixodida</taxon>
        <taxon>Ixodoidea</taxon>
        <taxon>Ixodidae</taxon>
        <taxon>Hyalomminae</taxon>
        <taxon>Hyalomma</taxon>
    </lineage>
</organism>